<evidence type="ECO:0000256" key="1">
    <source>
        <dbReference type="SAM" id="MobiDB-lite"/>
    </source>
</evidence>
<dbReference type="AlphaFoldDB" id="A0A2P5FT42"/>
<comment type="caution">
    <text evidence="2">The sequence shown here is derived from an EMBL/GenBank/DDBJ whole genome shotgun (WGS) entry which is preliminary data.</text>
</comment>
<protein>
    <submittedName>
        <fullName evidence="2">Uncharacterized protein</fullName>
    </submittedName>
</protein>
<feature type="region of interest" description="Disordered" evidence="1">
    <location>
        <begin position="169"/>
        <end position="197"/>
    </location>
</feature>
<dbReference type="InParanoid" id="A0A2P5FT42"/>
<feature type="region of interest" description="Disordered" evidence="1">
    <location>
        <begin position="79"/>
        <end position="137"/>
    </location>
</feature>
<gene>
    <name evidence="2" type="ORF">TorRG33x02_031270</name>
</gene>
<organism evidence="2 3">
    <name type="scientific">Trema orientale</name>
    <name type="common">Charcoal tree</name>
    <name type="synonym">Celtis orientalis</name>
    <dbReference type="NCBI Taxonomy" id="63057"/>
    <lineage>
        <taxon>Eukaryota</taxon>
        <taxon>Viridiplantae</taxon>
        <taxon>Streptophyta</taxon>
        <taxon>Embryophyta</taxon>
        <taxon>Tracheophyta</taxon>
        <taxon>Spermatophyta</taxon>
        <taxon>Magnoliopsida</taxon>
        <taxon>eudicotyledons</taxon>
        <taxon>Gunneridae</taxon>
        <taxon>Pentapetalae</taxon>
        <taxon>rosids</taxon>
        <taxon>fabids</taxon>
        <taxon>Rosales</taxon>
        <taxon>Cannabaceae</taxon>
        <taxon>Trema</taxon>
    </lineage>
</organism>
<keyword evidence="3" id="KW-1185">Reference proteome</keyword>
<dbReference type="EMBL" id="JXTC01000010">
    <property type="protein sequence ID" value="POO00944.1"/>
    <property type="molecule type" value="Genomic_DNA"/>
</dbReference>
<feature type="compositionally biased region" description="Basic and acidic residues" evidence="1">
    <location>
        <begin position="123"/>
        <end position="133"/>
    </location>
</feature>
<evidence type="ECO:0000313" key="3">
    <source>
        <dbReference type="Proteomes" id="UP000237000"/>
    </source>
</evidence>
<proteinExistence type="predicted"/>
<accession>A0A2P5FT42</accession>
<reference evidence="3" key="1">
    <citation type="submission" date="2016-06" db="EMBL/GenBank/DDBJ databases">
        <title>Parallel loss of symbiosis genes in relatives of nitrogen-fixing non-legume Parasponia.</title>
        <authorList>
            <person name="Van Velzen R."/>
            <person name="Holmer R."/>
            <person name="Bu F."/>
            <person name="Rutten L."/>
            <person name="Van Zeijl A."/>
            <person name="Liu W."/>
            <person name="Santuari L."/>
            <person name="Cao Q."/>
            <person name="Sharma T."/>
            <person name="Shen D."/>
            <person name="Roswanjaya Y."/>
            <person name="Wardhani T."/>
            <person name="Kalhor M.S."/>
            <person name="Jansen J."/>
            <person name="Van den Hoogen J."/>
            <person name="Gungor B."/>
            <person name="Hartog M."/>
            <person name="Hontelez J."/>
            <person name="Verver J."/>
            <person name="Yang W.-C."/>
            <person name="Schijlen E."/>
            <person name="Repin R."/>
            <person name="Schilthuizen M."/>
            <person name="Schranz E."/>
            <person name="Heidstra R."/>
            <person name="Miyata K."/>
            <person name="Fedorova E."/>
            <person name="Kohlen W."/>
            <person name="Bisseling T."/>
            <person name="Smit S."/>
            <person name="Geurts R."/>
        </authorList>
    </citation>
    <scope>NUCLEOTIDE SEQUENCE [LARGE SCALE GENOMIC DNA]</scope>
    <source>
        <strain evidence="3">cv. RG33-2</strain>
    </source>
</reference>
<dbReference type="Proteomes" id="UP000237000">
    <property type="component" value="Unassembled WGS sequence"/>
</dbReference>
<name>A0A2P5FT42_TREOI</name>
<sequence>MRKVIRGEVNTELLALKSEKLNTVRNKSYVRPSCNIELNSTWKAKAEMQDFIKAEVHRQIEKMKLELLATIENSLNFDHRTSTPSKEGAKVTVHLPKDVMQSIKKTNSKRPRTAKSGSGSSFKEQEHDQEDIPKVSMPLPEDVVMLAIKKTNGKRPCITKTVSSIFSKEEHDQDVIPKLNDSNASNQGRKPSKPKQKYIIIKDNCDNEVDTSDNNDKKNDDNAEKTNLRYIYAQYVNNGGLKVGPFELSFIAAKEEFKLTMYIYDDRLSLK</sequence>
<feature type="compositionally biased region" description="Polar residues" evidence="1">
    <location>
        <begin position="180"/>
        <end position="189"/>
    </location>
</feature>
<evidence type="ECO:0000313" key="2">
    <source>
        <dbReference type="EMBL" id="POO00944.1"/>
    </source>
</evidence>